<reference evidence="1 2" key="1">
    <citation type="submission" date="2020-08" db="EMBL/GenBank/DDBJ databases">
        <title>Whole genome shotgun sequence of Actinoplanes ianthinogenes NBRC 13996.</title>
        <authorList>
            <person name="Komaki H."/>
            <person name="Tamura T."/>
        </authorList>
    </citation>
    <scope>NUCLEOTIDE SEQUENCE [LARGE SCALE GENOMIC DNA]</scope>
    <source>
        <strain evidence="1 2">NBRC 13996</strain>
    </source>
</reference>
<sequence length="47" mass="4966">MTAGITLCLSSDSVLVNSLPELVAEVSRRWEAFAAFGNFAPDDPGPI</sequence>
<organism evidence="1 2">
    <name type="scientific">Actinoplanes ianthinogenes</name>
    <dbReference type="NCBI Taxonomy" id="122358"/>
    <lineage>
        <taxon>Bacteria</taxon>
        <taxon>Bacillati</taxon>
        <taxon>Actinomycetota</taxon>
        <taxon>Actinomycetes</taxon>
        <taxon>Micromonosporales</taxon>
        <taxon>Micromonosporaceae</taxon>
        <taxon>Actinoplanes</taxon>
    </lineage>
</organism>
<proteinExistence type="predicted"/>
<dbReference type="RefSeq" id="WP_189329102.1">
    <property type="nucleotide sequence ID" value="NZ_AP023356.1"/>
</dbReference>
<evidence type="ECO:0000313" key="2">
    <source>
        <dbReference type="Proteomes" id="UP000676967"/>
    </source>
</evidence>
<keyword evidence="2" id="KW-1185">Reference proteome</keyword>
<gene>
    <name evidence="1" type="ORF">Aiant_48400</name>
</gene>
<accession>A0ABN6CI65</accession>
<name>A0ABN6CI65_9ACTN</name>
<protein>
    <submittedName>
        <fullName evidence="1">Uncharacterized protein</fullName>
    </submittedName>
</protein>
<dbReference type="Proteomes" id="UP000676967">
    <property type="component" value="Chromosome"/>
</dbReference>
<dbReference type="EMBL" id="AP023356">
    <property type="protein sequence ID" value="BCJ44183.1"/>
    <property type="molecule type" value="Genomic_DNA"/>
</dbReference>
<evidence type="ECO:0000313" key="1">
    <source>
        <dbReference type="EMBL" id="BCJ44183.1"/>
    </source>
</evidence>